<organism evidence="8 9">
    <name type="scientific">Coptis chinensis</name>
    <dbReference type="NCBI Taxonomy" id="261450"/>
    <lineage>
        <taxon>Eukaryota</taxon>
        <taxon>Viridiplantae</taxon>
        <taxon>Streptophyta</taxon>
        <taxon>Embryophyta</taxon>
        <taxon>Tracheophyta</taxon>
        <taxon>Spermatophyta</taxon>
        <taxon>Magnoliopsida</taxon>
        <taxon>Ranunculales</taxon>
        <taxon>Ranunculaceae</taxon>
        <taxon>Coptidoideae</taxon>
        <taxon>Coptis</taxon>
    </lineage>
</organism>
<dbReference type="OrthoDB" id="418595at2759"/>
<comment type="catalytic activity">
    <reaction evidence="6">
        <text>Cleaves type-1 transmembrane domains using a catalytic dyad composed of serine and histidine that are contributed by different transmembrane domains.</text>
        <dbReference type="EC" id="3.4.21.105"/>
    </reaction>
</comment>
<dbReference type="SUPFAM" id="SSF144091">
    <property type="entry name" value="Rhomboid-like"/>
    <property type="match status" value="1"/>
</dbReference>
<dbReference type="GO" id="GO:0016020">
    <property type="term" value="C:membrane"/>
    <property type="evidence" value="ECO:0007669"/>
    <property type="project" value="UniProtKB-SubCell"/>
</dbReference>
<evidence type="ECO:0000256" key="3">
    <source>
        <dbReference type="ARBA" id="ARBA00022692"/>
    </source>
</evidence>
<keyword evidence="3 6" id="KW-0812">Transmembrane</keyword>
<comment type="similarity">
    <text evidence="2 6">Belongs to the peptidase S54 family.</text>
</comment>
<evidence type="ECO:0000259" key="7">
    <source>
        <dbReference type="Pfam" id="PF01694"/>
    </source>
</evidence>
<evidence type="ECO:0000256" key="2">
    <source>
        <dbReference type="ARBA" id="ARBA00009045"/>
    </source>
</evidence>
<evidence type="ECO:0000256" key="6">
    <source>
        <dbReference type="RuleBase" id="RU362115"/>
    </source>
</evidence>
<sequence length="177" mass="19406">MSSCSLDKMGALQLELLIQQYQMWRLFTPPWLHAGIINLVVNLSSVIFVGVHLEQEFGSWRIGLVYILAAFVGSLTAALFIKNNPAVTSSGALFGLLGAMLSALIRNWKLYSDKPSALVTLFFLAMVTFSVGFLPHVDNWGFVSGILLGLVLFYSKEACLNTITKVLSNSSTNLTNQ</sequence>
<dbReference type="PANTHER" id="PTHR22936">
    <property type="entry name" value="RHOMBOID-RELATED"/>
    <property type="match status" value="1"/>
</dbReference>
<evidence type="ECO:0000256" key="4">
    <source>
        <dbReference type="ARBA" id="ARBA00022989"/>
    </source>
</evidence>
<keyword evidence="6" id="KW-0720">Serine protease</keyword>
<evidence type="ECO:0000313" key="9">
    <source>
        <dbReference type="Proteomes" id="UP000631114"/>
    </source>
</evidence>
<feature type="transmembrane region" description="Helical" evidence="6">
    <location>
        <begin position="63"/>
        <end position="81"/>
    </location>
</feature>
<evidence type="ECO:0000256" key="1">
    <source>
        <dbReference type="ARBA" id="ARBA00004141"/>
    </source>
</evidence>
<comment type="subcellular location">
    <subcellularLocation>
        <location evidence="1 6">Membrane</location>
        <topology evidence="1 6">Multi-pass membrane protein</topology>
    </subcellularLocation>
</comment>
<gene>
    <name evidence="8" type="ORF">IFM89_038837</name>
</gene>
<dbReference type="EMBL" id="JADFTS010000004">
    <property type="protein sequence ID" value="KAF9612267.1"/>
    <property type="molecule type" value="Genomic_DNA"/>
</dbReference>
<keyword evidence="6" id="KW-0645">Protease</keyword>
<dbReference type="EC" id="3.4.21.105" evidence="6"/>
<dbReference type="AlphaFoldDB" id="A0A835I9N2"/>
<proteinExistence type="inferred from homology"/>
<keyword evidence="9" id="KW-1185">Reference proteome</keyword>
<dbReference type="GO" id="GO:0006508">
    <property type="term" value="P:proteolysis"/>
    <property type="evidence" value="ECO:0007669"/>
    <property type="project" value="UniProtKB-KW"/>
</dbReference>
<dbReference type="InterPro" id="IPR022764">
    <property type="entry name" value="Peptidase_S54_rhomboid_dom"/>
</dbReference>
<reference evidence="8 9" key="1">
    <citation type="submission" date="2020-10" db="EMBL/GenBank/DDBJ databases">
        <title>The Coptis chinensis genome and diversification of protoberbering-type alkaloids.</title>
        <authorList>
            <person name="Wang B."/>
            <person name="Shu S."/>
            <person name="Song C."/>
            <person name="Liu Y."/>
        </authorList>
    </citation>
    <scope>NUCLEOTIDE SEQUENCE [LARGE SCALE GENOMIC DNA]</scope>
    <source>
        <strain evidence="8">HL-2020</strain>
        <tissue evidence="8">Leaf</tissue>
    </source>
</reference>
<dbReference type="Proteomes" id="UP000631114">
    <property type="component" value="Unassembled WGS sequence"/>
</dbReference>
<keyword evidence="4 6" id="KW-1133">Transmembrane helix</keyword>
<evidence type="ECO:0000256" key="5">
    <source>
        <dbReference type="ARBA" id="ARBA00023136"/>
    </source>
</evidence>
<keyword evidence="5 6" id="KW-0472">Membrane</keyword>
<evidence type="ECO:0000313" key="8">
    <source>
        <dbReference type="EMBL" id="KAF9612267.1"/>
    </source>
</evidence>
<protein>
    <recommendedName>
        <fullName evidence="6">RHOMBOID-like protein</fullName>
        <ecNumber evidence="6">3.4.21.105</ecNumber>
    </recommendedName>
</protein>
<dbReference type="InterPro" id="IPR035952">
    <property type="entry name" value="Rhomboid-like_sf"/>
</dbReference>
<feature type="domain" description="Peptidase S54 rhomboid" evidence="7">
    <location>
        <begin position="22"/>
        <end position="154"/>
    </location>
</feature>
<feature type="transmembrane region" description="Helical" evidence="6">
    <location>
        <begin position="31"/>
        <end position="51"/>
    </location>
</feature>
<dbReference type="Pfam" id="PF01694">
    <property type="entry name" value="Rhomboid"/>
    <property type="match status" value="1"/>
</dbReference>
<accession>A0A835I9N2</accession>
<keyword evidence="6" id="KW-0378">Hydrolase</keyword>
<feature type="transmembrane region" description="Helical" evidence="6">
    <location>
        <begin position="117"/>
        <end position="134"/>
    </location>
</feature>
<comment type="function">
    <text evidence="6">Serine protease involved in intramembrane proteolysis.</text>
</comment>
<dbReference type="PANTHER" id="PTHR22936:SF75">
    <property type="entry name" value="RHOMBOID-LIKE PROTEIN 8"/>
    <property type="match status" value="1"/>
</dbReference>
<dbReference type="Gene3D" id="1.20.1540.10">
    <property type="entry name" value="Rhomboid-like"/>
    <property type="match status" value="1"/>
</dbReference>
<comment type="caution">
    <text evidence="8">The sequence shown here is derived from an EMBL/GenBank/DDBJ whole genome shotgun (WGS) entry which is preliminary data.</text>
</comment>
<feature type="transmembrane region" description="Helical" evidence="6">
    <location>
        <begin position="87"/>
        <end position="105"/>
    </location>
</feature>
<name>A0A835I9N2_9MAGN</name>
<dbReference type="GO" id="GO:0004252">
    <property type="term" value="F:serine-type endopeptidase activity"/>
    <property type="evidence" value="ECO:0007669"/>
    <property type="project" value="InterPro"/>
</dbReference>
<dbReference type="InterPro" id="IPR002610">
    <property type="entry name" value="Peptidase_S54_rhomboid-like"/>
</dbReference>
<comment type="caution">
    <text evidence="6">Lacks conserved residue(s) required for the propagation of feature annotation.</text>
</comment>